<reference evidence="1 2" key="1">
    <citation type="journal article" date="2019" name="Int. J. Syst. Evol. Microbiol.">
        <title>The Global Catalogue of Microorganisms (GCM) 10K type strain sequencing project: providing services to taxonomists for standard genome sequencing and annotation.</title>
        <authorList>
            <consortium name="The Broad Institute Genomics Platform"/>
            <consortium name="The Broad Institute Genome Sequencing Center for Infectious Disease"/>
            <person name="Wu L."/>
            <person name="Ma J."/>
        </authorList>
    </citation>
    <scope>NUCLEOTIDE SEQUENCE [LARGE SCALE GENOMIC DNA]</scope>
    <source>
        <strain evidence="1 2">JCM 15672</strain>
    </source>
</reference>
<comment type="caution">
    <text evidence="1">The sequence shown here is derived from an EMBL/GenBank/DDBJ whole genome shotgun (WGS) entry which is preliminary data.</text>
</comment>
<protein>
    <recommendedName>
        <fullName evidence="3">TfoX N-terminal domain-containing protein</fullName>
    </recommendedName>
</protein>
<evidence type="ECO:0008006" key="3">
    <source>
        <dbReference type="Google" id="ProtNLM"/>
    </source>
</evidence>
<evidence type="ECO:0000313" key="1">
    <source>
        <dbReference type="EMBL" id="GAA2041433.1"/>
    </source>
</evidence>
<dbReference type="RefSeq" id="WP_344375952.1">
    <property type="nucleotide sequence ID" value="NZ_BAAAPW010000005.1"/>
</dbReference>
<gene>
    <name evidence="1" type="ORF">GCM10009819_29100</name>
</gene>
<keyword evidence="2" id="KW-1185">Reference proteome</keyword>
<name>A0ABN2UR75_9MICO</name>
<dbReference type="EMBL" id="BAAAPW010000005">
    <property type="protein sequence ID" value="GAA2041433.1"/>
    <property type="molecule type" value="Genomic_DNA"/>
</dbReference>
<sequence length="105" mass="11667">MDARARGRERLAEAAADLISRPDVSVGRMFGSEGYSVRGKLFAFVERGGDLVVKLPEPRIAELELDPMVMRGRPMREWAVVPFARDDEWSAIAGDAFAFVDELTP</sequence>
<organism evidence="1 2">
    <name type="scientific">Agromyces tropicus</name>
    <dbReference type="NCBI Taxonomy" id="555371"/>
    <lineage>
        <taxon>Bacteria</taxon>
        <taxon>Bacillati</taxon>
        <taxon>Actinomycetota</taxon>
        <taxon>Actinomycetes</taxon>
        <taxon>Micrococcales</taxon>
        <taxon>Microbacteriaceae</taxon>
        <taxon>Agromyces</taxon>
    </lineage>
</organism>
<proteinExistence type="predicted"/>
<evidence type="ECO:0000313" key="2">
    <source>
        <dbReference type="Proteomes" id="UP001501196"/>
    </source>
</evidence>
<dbReference type="SUPFAM" id="SSF159894">
    <property type="entry name" value="YgaC/TfoX-N like"/>
    <property type="match status" value="1"/>
</dbReference>
<accession>A0ABN2UR75</accession>
<dbReference type="Proteomes" id="UP001501196">
    <property type="component" value="Unassembled WGS sequence"/>
</dbReference>